<feature type="chain" id="PRO_5045208222" evidence="1">
    <location>
        <begin position="21"/>
        <end position="152"/>
    </location>
</feature>
<reference evidence="2" key="1">
    <citation type="submission" date="2022-05" db="EMBL/GenBank/DDBJ databases">
        <authorList>
            <person name="Jo J.-H."/>
            <person name="Im W.-T."/>
        </authorList>
    </citation>
    <scope>NUCLEOTIDE SEQUENCE</scope>
    <source>
        <strain evidence="2">SE158</strain>
    </source>
</reference>
<evidence type="ECO:0000313" key="2">
    <source>
        <dbReference type="EMBL" id="MCL6682490.1"/>
    </source>
</evidence>
<evidence type="ECO:0000313" key="3">
    <source>
        <dbReference type="Proteomes" id="UP001165363"/>
    </source>
</evidence>
<dbReference type="RefSeq" id="WP_249846459.1">
    <property type="nucleotide sequence ID" value="NZ_JAMGBD010000001.1"/>
</dbReference>
<keyword evidence="1" id="KW-0732">Signal</keyword>
<dbReference type="Proteomes" id="UP001165363">
    <property type="component" value="Unassembled WGS sequence"/>
</dbReference>
<gene>
    <name evidence="2" type="ORF">LZ536_01035</name>
</gene>
<sequence length="152" mass="16032">MRKRLNALAALTLITSPAGSQEIVKVKASEANVARPDDIFSLPAGQWYVAKAVTQGTEACTIEACEAGFNTGDLVISVEHANEYTRVIAGFRGCEAVAFQEAQTGIKPSSSQRGEVSHLLKKVVKAAEKSCGVKAPSVPKLDVKSLYPAKSG</sequence>
<comment type="caution">
    <text evidence="2">The sequence shown here is derived from an EMBL/GenBank/DDBJ whole genome shotgun (WGS) entry which is preliminary data.</text>
</comment>
<proteinExistence type="predicted"/>
<protein>
    <submittedName>
        <fullName evidence="2">Uncharacterized protein</fullName>
    </submittedName>
</protein>
<evidence type="ECO:0000256" key="1">
    <source>
        <dbReference type="SAM" id="SignalP"/>
    </source>
</evidence>
<name>A0ABT0RIR5_9SPHN</name>
<dbReference type="EMBL" id="JAMGBD010000001">
    <property type="protein sequence ID" value="MCL6682490.1"/>
    <property type="molecule type" value="Genomic_DNA"/>
</dbReference>
<accession>A0ABT0RIR5</accession>
<keyword evidence="3" id="KW-1185">Reference proteome</keyword>
<feature type="signal peptide" evidence="1">
    <location>
        <begin position="1"/>
        <end position="20"/>
    </location>
</feature>
<organism evidence="2 3">
    <name type="scientific">Sphingomonas alba</name>
    <dbReference type="NCBI Taxonomy" id="2908208"/>
    <lineage>
        <taxon>Bacteria</taxon>
        <taxon>Pseudomonadati</taxon>
        <taxon>Pseudomonadota</taxon>
        <taxon>Alphaproteobacteria</taxon>
        <taxon>Sphingomonadales</taxon>
        <taxon>Sphingomonadaceae</taxon>
        <taxon>Sphingomonas</taxon>
    </lineage>
</organism>